<keyword evidence="1" id="KW-0732">Signal</keyword>
<dbReference type="Proteomes" id="UP000236161">
    <property type="component" value="Unassembled WGS sequence"/>
</dbReference>
<accession>A0A2I0AZS2</accession>
<sequence>MGFAGHLLLLLLLQLLCATAVAGERENQLDDADPVQIMGQKAVNDYQTKDNSQQLGFCRVISADANYSTLPSFVQYKLFILYCNTQSPGDLVLSVATMALFPHYQPQQAEVLTFNEISKYGAHVQCLTGYCVGKIFN</sequence>
<feature type="signal peptide" evidence="1">
    <location>
        <begin position="1"/>
        <end position="23"/>
    </location>
</feature>
<reference evidence="2 3" key="1">
    <citation type="journal article" date="2017" name="Nature">
        <title>The Apostasia genome and the evolution of orchids.</title>
        <authorList>
            <person name="Zhang G.Q."/>
            <person name="Liu K.W."/>
            <person name="Li Z."/>
            <person name="Lohaus R."/>
            <person name="Hsiao Y.Y."/>
            <person name="Niu S.C."/>
            <person name="Wang J.Y."/>
            <person name="Lin Y.C."/>
            <person name="Xu Q."/>
            <person name="Chen L.J."/>
            <person name="Yoshida K."/>
            <person name="Fujiwara S."/>
            <person name="Wang Z.W."/>
            <person name="Zhang Y.Q."/>
            <person name="Mitsuda N."/>
            <person name="Wang M."/>
            <person name="Liu G.H."/>
            <person name="Pecoraro L."/>
            <person name="Huang H.X."/>
            <person name="Xiao X.J."/>
            <person name="Lin M."/>
            <person name="Wu X.Y."/>
            <person name="Wu W.L."/>
            <person name="Chen Y.Y."/>
            <person name="Chang S.B."/>
            <person name="Sakamoto S."/>
            <person name="Ohme-Takagi M."/>
            <person name="Yagi M."/>
            <person name="Zeng S.J."/>
            <person name="Shen C.Y."/>
            <person name="Yeh C.M."/>
            <person name="Luo Y.B."/>
            <person name="Tsai W.C."/>
            <person name="Van de Peer Y."/>
            <person name="Liu Z.J."/>
        </authorList>
    </citation>
    <scope>NUCLEOTIDE SEQUENCE [LARGE SCALE GENOMIC DNA]</scope>
    <source>
        <strain evidence="3">cv. Shenzhen</strain>
        <tissue evidence="2">Stem</tissue>
    </source>
</reference>
<gene>
    <name evidence="2" type="ORF">AXF42_Ash005935</name>
</gene>
<dbReference type="AlphaFoldDB" id="A0A2I0AZS2"/>
<proteinExistence type="predicted"/>
<organism evidence="2 3">
    <name type="scientific">Apostasia shenzhenica</name>
    <dbReference type="NCBI Taxonomy" id="1088818"/>
    <lineage>
        <taxon>Eukaryota</taxon>
        <taxon>Viridiplantae</taxon>
        <taxon>Streptophyta</taxon>
        <taxon>Embryophyta</taxon>
        <taxon>Tracheophyta</taxon>
        <taxon>Spermatophyta</taxon>
        <taxon>Magnoliopsida</taxon>
        <taxon>Liliopsida</taxon>
        <taxon>Asparagales</taxon>
        <taxon>Orchidaceae</taxon>
        <taxon>Apostasioideae</taxon>
        <taxon>Apostasia</taxon>
    </lineage>
</organism>
<protein>
    <submittedName>
        <fullName evidence="2">Uncharacterized protein</fullName>
    </submittedName>
</protein>
<evidence type="ECO:0000256" key="1">
    <source>
        <dbReference type="SAM" id="SignalP"/>
    </source>
</evidence>
<dbReference type="EMBL" id="KZ451932">
    <property type="protein sequence ID" value="PKA61039.1"/>
    <property type="molecule type" value="Genomic_DNA"/>
</dbReference>
<feature type="chain" id="PRO_5014167943" evidence="1">
    <location>
        <begin position="24"/>
        <end position="137"/>
    </location>
</feature>
<evidence type="ECO:0000313" key="3">
    <source>
        <dbReference type="Proteomes" id="UP000236161"/>
    </source>
</evidence>
<name>A0A2I0AZS2_9ASPA</name>
<evidence type="ECO:0000313" key="2">
    <source>
        <dbReference type="EMBL" id="PKA61039.1"/>
    </source>
</evidence>
<keyword evidence="3" id="KW-1185">Reference proteome</keyword>